<organism evidence="6 7">
    <name type="scientific">Caerostris extrusa</name>
    <name type="common">Bark spider</name>
    <name type="synonym">Caerostris bankana</name>
    <dbReference type="NCBI Taxonomy" id="172846"/>
    <lineage>
        <taxon>Eukaryota</taxon>
        <taxon>Metazoa</taxon>
        <taxon>Ecdysozoa</taxon>
        <taxon>Arthropoda</taxon>
        <taxon>Chelicerata</taxon>
        <taxon>Arachnida</taxon>
        <taxon>Araneae</taxon>
        <taxon>Araneomorphae</taxon>
        <taxon>Entelegynae</taxon>
        <taxon>Araneoidea</taxon>
        <taxon>Araneidae</taxon>
        <taxon>Caerostris</taxon>
    </lineage>
</organism>
<dbReference type="Pfam" id="PF00472">
    <property type="entry name" value="RF-1"/>
    <property type="match status" value="1"/>
</dbReference>
<dbReference type="InterPro" id="IPR000352">
    <property type="entry name" value="Pep_chain_release_fac_I"/>
</dbReference>
<feature type="domain" description="Prokaryotic-type class I peptide chain release factors" evidence="5">
    <location>
        <begin position="68"/>
        <end position="84"/>
    </location>
</feature>
<sequence>MFINGIIRPRIINFTNLSVVRSFKSQYSVDKLYPESTLDLSKPKTIKSPDGKFSGFVPIDKLQITYSRSSGPGGQNVNKVNTKVEIRFHLPTASWIPDLARENLSKLHHNKITKDGFMVLRSDKTRLQTLNLADCMDKLRCYIREAEKPPPEILPETLALQKKKKWTNRSLDLSVINHISNTIERYTGSGSSSNKSWTVRDCSMLMNSYSSHSHSVSCRVNAAKELPHHQVEKYPTQY</sequence>
<dbReference type="PANTHER" id="PTHR11075:SF54">
    <property type="entry name" value="LARGE RIBOSOMAL SUBUNIT PROTEIN ML62"/>
    <property type="match status" value="1"/>
</dbReference>
<keyword evidence="7" id="KW-1185">Reference proteome</keyword>
<comment type="similarity">
    <text evidence="2">Belongs to the prokaryotic/mitochondrial release factor family. Mitochondrion-specific ribosomal protein mL62 subfamily.</text>
</comment>
<evidence type="ECO:0000256" key="3">
    <source>
        <dbReference type="ARBA" id="ARBA00039441"/>
    </source>
</evidence>
<gene>
    <name evidence="6" type="primary">Mrpl58</name>
    <name evidence="6" type="ORF">CEXT_660731</name>
</gene>
<dbReference type="EMBL" id="BPLR01021645">
    <property type="protein sequence ID" value="GIX92019.1"/>
    <property type="molecule type" value="Genomic_DNA"/>
</dbReference>
<evidence type="ECO:0000259" key="5">
    <source>
        <dbReference type="PROSITE" id="PS00745"/>
    </source>
</evidence>
<dbReference type="Proteomes" id="UP001054945">
    <property type="component" value="Unassembled WGS sequence"/>
</dbReference>
<evidence type="ECO:0000256" key="4">
    <source>
        <dbReference type="ARBA" id="ARBA00041531"/>
    </source>
</evidence>
<dbReference type="AlphaFoldDB" id="A0AAV4P4R2"/>
<dbReference type="EC" id="3.1.1.29" evidence="1"/>
<dbReference type="GO" id="GO:0070126">
    <property type="term" value="P:mitochondrial translational termination"/>
    <property type="evidence" value="ECO:0007669"/>
    <property type="project" value="TreeGrafter"/>
</dbReference>
<dbReference type="InterPro" id="IPR052104">
    <property type="entry name" value="Mito_Release_Factor_mL62"/>
</dbReference>
<evidence type="ECO:0000256" key="2">
    <source>
        <dbReference type="ARBA" id="ARBA00038225"/>
    </source>
</evidence>
<accession>A0AAV4P4R2</accession>
<name>A0AAV4P4R2_CAEEX</name>
<dbReference type="GO" id="GO:0004045">
    <property type="term" value="F:peptidyl-tRNA hydrolase activity"/>
    <property type="evidence" value="ECO:0007669"/>
    <property type="project" value="UniProtKB-EC"/>
</dbReference>
<dbReference type="PROSITE" id="PS00745">
    <property type="entry name" value="RF_PROK_I"/>
    <property type="match status" value="1"/>
</dbReference>
<evidence type="ECO:0000313" key="7">
    <source>
        <dbReference type="Proteomes" id="UP001054945"/>
    </source>
</evidence>
<dbReference type="PANTHER" id="PTHR11075">
    <property type="entry name" value="PEPTIDE CHAIN RELEASE FACTOR"/>
    <property type="match status" value="1"/>
</dbReference>
<protein>
    <recommendedName>
        <fullName evidence="3">Large ribosomal subunit protein mL62</fullName>
        <ecNumber evidence="1">3.1.1.29</ecNumber>
    </recommendedName>
    <alternativeName>
        <fullName evidence="4">Peptidyl-tRNA hydrolase ICT1, mitochondrial</fullName>
    </alternativeName>
</protein>
<proteinExistence type="inferred from homology"/>
<comment type="caution">
    <text evidence="6">The sequence shown here is derived from an EMBL/GenBank/DDBJ whole genome shotgun (WGS) entry which is preliminary data.</text>
</comment>
<dbReference type="Gene3D" id="3.30.160.20">
    <property type="match status" value="1"/>
</dbReference>
<evidence type="ECO:0000256" key="1">
    <source>
        <dbReference type="ARBA" id="ARBA00013260"/>
    </source>
</evidence>
<dbReference type="GO" id="GO:0005762">
    <property type="term" value="C:mitochondrial large ribosomal subunit"/>
    <property type="evidence" value="ECO:0007669"/>
    <property type="project" value="TreeGrafter"/>
</dbReference>
<reference evidence="6 7" key="1">
    <citation type="submission" date="2021-06" db="EMBL/GenBank/DDBJ databases">
        <title>Caerostris extrusa draft genome.</title>
        <authorList>
            <person name="Kono N."/>
            <person name="Arakawa K."/>
        </authorList>
    </citation>
    <scope>NUCLEOTIDE SEQUENCE [LARGE SCALE GENOMIC DNA]</scope>
</reference>
<evidence type="ECO:0000313" key="6">
    <source>
        <dbReference type="EMBL" id="GIX92019.1"/>
    </source>
</evidence>
<dbReference type="GO" id="GO:0016150">
    <property type="term" value="F:translation release factor activity, codon nonspecific"/>
    <property type="evidence" value="ECO:0007669"/>
    <property type="project" value="TreeGrafter"/>
</dbReference>
<keyword evidence="6" id="KW-0378">Hydrolase</keyword>
<dbReference type="SUPFAM" id="SSF110916">
    <property type="entry name" value="Peptidyl-tRNA hydrolase domain-like"/>
    <property type="match status" value="1"/>
</dbReference>